<sequence length="202" mass="22048">MDSGNRLEGKNILVIIPRDHYDEDQLEPLLEKLQAEGADVRVASTKFKEAVGMKNGRHMPDMLVVDAIEGITGDAYVSSGKGVRQVKGIFHGTIAVGGKGARKTLWKEKLVRLLFTDRYKSGMVVGAIGNSVPCLAEADLIRNMEVSAAIDKHTRPILEQAAAILSDEPVSNFDRIVTASGPEAMDEFCEEVIKEIAKTKEK</sequence>
<dbReference type="AlphaFoldDB" id="A0A7T0BU11"/>
<dbReference type="KEGG" id="nli:G3M70_03265"/>
<dbReference type="Gene3D" id="3.40.50.880">
    <property type="match status" value="1"/>
</dbReference>
<name>A0A7T0BU11_9BACT</name>
<evidence type="ECO:0000313" key="3">
    <source>
        <dbReference type="Proteomes" id="UP000594688"/>
    </source>
</evidence>
<evidence type="ECO:0000259" key="1">
    <source>
        <dbReference type="Pfam" id="PF01965"/>
    </source>
</evidence>
<dbReference type="InterPro" id="IPR029062">
    <property type="entry name" value="Class_I_gatase-like"/>
</dbReference>
<protein>
    <submittedName>
        <fullName evidence="2">DJ-1/PfpI family protein</fullName>
    </submittedName>
</protein>
<dbReference type="SUPFAM" id="SSF52317">
    <property type="entry name" value="Class I glutamine amidotransferase-like"/>
    <property type="match status" value="1"/>
</dbReference>
<dbReference type="InterPro" id="IPR002818">
    <property type="entry name" value="DJ-1/PfpI"/>
</dbReference>
<evidence type="ECO:0000313" key="2">
    <source>
        <dbReference type="EMBL" id="QPJ60959.1"/>
    </source>
</evidence>
<dbReference type="Proteomes" id="UP000594688">
    <property type="component" value="Chromosome"/>
</dbReference>
<reference evidence="2 3" key="1">
    <citation type="submission" date="2020-02" db="EMBL/GenBank/DDBJ databases">
        <title>Genomic and physiological characterization of two novel Nitrospinaceae genera.</title>
        <authorList>
            <person name="Mueller A.J."/>
            <person name="Jung M.-Y."/>
            <person name="Strachan C.R."/>
            <person name="Herbold C.W."/>
            <person name="Kirkegaard R.H."/>
            <person name="Daims H."/>
        </authorList>
    </citation>
    <scope>NUCLEOTIDE SEQUENCE [LARGE SCALE GENOMIC DNA]</scope>
    <source>
        <strain evidence="2">EB</strain>
    </source>
</reference>
<feature type="domain" description="DJ-1/PfpI" evidence="1">
    <location>
        <begin position="10"/>
        <end position="194"/>
    </location>
</feature>
<accession>A0A7T0BU11</accession>
<dbReference type="Pfam" id="PF01965">
    <property type="entry name" value="DJ-1_PfpI"/>
    <property type="match status" value="1"/>
</dbReference>
<organism evidence="2 3">
    <name type="scientific">Candidatus Nitronauta litoralis</name>
    <dbReference type="NCBI Taxonomy" id="2705533"/>
    <lineage>
        <taxon>Bacteria</taxon>
        <taxon>Pseudomonadati</taxon>
        <taxon>Nitrospinota/Tectimicrobiota group</taxon>
        <taxon>Nitrospinota</taxon>
        <taxon>Nitrospinia</taxon>
        <taxon>Nitrospinales</taxon>
        <taxon>Nitrospinaceae</taxon>
        <taxon>Candidatus Nitronauta</taxon>
    </lineage>
</organism>
<dbReference type="EMBL" id="CP048685">
    <property type="protein sequence ID" value="QPJ60959.1"/>
    <property type="molecule type" value="Genomic_DNA"/>
</dbReference>
<gene>
    <name evidence="2" type="ORF">G3M70_03265</name>
</gene>
<proteinExistence type="predicted"/>